<evidence type="ECO:0000313" key="9">
    <source>
        <dbReference type="Proteomes" id="UP000276741"/>
    </source>
</evidence>
<dbReference type="EMBL" id="AP018553">
    <property type="protein sequence ID" value="BBD73420.1"/>
    <property type="molecule type" value="Genomic_DNA"/>
</dbReference>
<feature type="transmembrane region" description="Helical" evidence="6">
    <location>
        <begin position="84"/>
        <end position="102"/>
    </location>
</feature>
<proteinExistence type="predicted"/>
<organism evidence="7 9">
    <name type="scientific">Sulfodiicoccus acidiphilus</name>
    <dbReference type="NCBI Taxonomy" id="1670455"/>
    <lineage>
        <taxon>Archaea</taxon>
        <taxon>Thermoproteota</taxon>
        <taxon>Thermoprotei</taxon>
        <taxon>Sulfolobales</taxon>
        <taxon>Sulfolobaceae</taxon>
        <taxon>Sulfodiicoccus</taxon>
    </lineage>
</organism>
<dbReference type="GO" id="GO:0015105">
    <property type="term" value="F:arsenite transmembrane transporter activity"/>
    <property type="evidence" value="ECO:0007669"/>
    <property type="project" value="InterPro"/>
</dbReference>
<dbReference type="PANTHER" id="PTHR43302:SF5">
    <property type="entry name" value="TRANSPORTER ARSB-RELATED"/>
    <property type="match status" value="1"/>
</dbReference>
<evidence type="ECO:0000256" key="5">
    <source>
        <dbReference type="ARBA" id="ARBA00023136"/>
    </source>
</evidence>
<dbReference type="InterPro" id="IPR000802">
    <property type="entry name" value="Arsenical_pump_ArsB"/>
</dbReference>
<accession>A0A348B5G8</accession>
<dbReference type="GO" id="GO:0005886">
    <property type="term" value="C:plasma membrane"/>
    <property type="evidence" value="ECO:0007669"/>
    <property type="project" value="UniProtKB-SubCell"/>
</dbReference>
<evidence type="ECO:0000256" key="6">
    <source>
        <dbReference type="SAM" id="Phobius"/>
    </source>
</evidence>
<protein>
    <recommendedName>
        <fullName evidence="10">Citrate transporter-like domain-containing protein</fullName>
    </recommendedName>
</protein>
<keyword evidence="4 6" id="KW-1133">Transmembrane helix</keyword>
<reference evidence="8" key="4">
    <citation type="submission" date="2020-09" db="EMBL/GenBank/DDBJ databases">
        <authorList>
            <person name="Sun Q."/>
            <person name="Ohkuma M."/>
        </authorList>
    </citation>
    <scope>NUCLEOTIDE SEQUENCE</scope>
    <source>
        <strain evidence="8">JCM 31740</strain>
    </source>
</reference>
<reference evidence="9" key="2">
    <citation type="submission" date="2018-04" db="EMBL/GenBank/DDBJ databases">
        <title>Complete genome sequence of Sulfodiicoccus acidiphilus strain HS-1.</title>
        <authorList>
            <person name="Sakai H.D."/>
            <person name="Kurosawa N."/>
        </authorList>
    </citation>
    <scope>NUCLEOTIDE SEQUENCE [LARGE SCALE GENOMIC DNA]</scope>
    <source>
        <strain evidence="9">HS-1</strain>
    </source>
</reference>
<evidence type="ECO:0000313" key="7">
    <source>
        <dbReference type="EMBL" id="BBD73420.1"/>
    </source>
</evidence>
<evidence type="ECO:0000256" key="1">
    <source>
        <dbReference type="ARBA" id="ARBA00004651"/>
    </source>
</evidence>
<dbReference type="OrthoDB" id="19068at2157"/>
<gene>
    <name evidence="8" type="ORF">GCM10007116_15100</name>
    <name evidence="7" type="ORF">HS1genome_1809</name>
</gene>
<dbReference type="AlphaFoldDB" id="A0A348B5G8"/>
<evidence type="ECO:0000256" key="3">
    <source>
        <dbReference type="ARBA" id="ARBA00022692"/>
    </source>
</evidence>
<dbReference type="PANTHER" id="PTHR43302">
    <property type="entry name" value="TRANSPORTER ARSB-RELATED"/>
    <property type="match status" value="1"/>
</dbReference>
<comment type="subcellular location">
    <subcellularLocation>
        <location evidence="1">Cell membrane</location>
        <topology evidence="1">Multi-pass membrane protein</topology>
    </subcellularLocation>
</comment>
<keyword evidence="2" id="KW-1003">Cell membrane</keyword>
<evidence type="ECO:0008006" key="10">
    <source>
        <dbReference type="Google" id="ProtNLM"/>
    </source>
</evidence>
<name>A0A348B5G8_9CREN</name>
<dbReference type="EMBL" id="BMQS01000013">
    <property type="protein sequence ID" value="GGT98662.1"/>
    <property type="molecule type" value="Genomic_DNA"/>
</dbReference>
<reference evidence="8" key="1">
    <citation type="journal article" date="2014" name="Int. J. Syst. Evol. Microbiol.">
        <title>Complete genome sequence of Corynebacterium casei LMG S-19264T (=DSM 44701T), isolated from a smear-ripened cheese.</title>
        <authorList>
            <consortium name="US DOE Joint Genome Institute (JGI-PGF)"/>
            <person name="Walter F."/>
            <person name="Albersmeier A."/>
            <person name="Kalinowski J."/>
            <person name="Ruckert C."/>
        </authorList>
    </citation>
    <scope>NUCLEOTIDE SEQUENCE</scope>
    <source>
        <strain evidence="8">JCM 31740</strain>
    </source>
</reference>
<dbReference type="PRINTS" id="PR00758">
    <property type="entry name" value="ARSENICPUMP"/>
</dbReference>
<dbReference type="KEGG" id="sacd:HS1genome_1809"/>
<sequence>MILLMLLESGIAAVFANDGAALVVTPIVVHFLQKNGVEEKVPFLLATELMADAASVPFVVSNLVNVVSATYFHISFLSHARVTFLPYVVSTLTTIGVVFLLYGRELKGSYLIGGEEV</sequence>
<evidence type="ECO:0000256" key="2">
    <source>
        <dbReference type="ARBA" id="ARBA00022475"/>
    </source>
</evidence>
<reference evidence="7" key="3">
    <citation type="journal article" date="2019" name="BMC Res. Notes">
        <title>Complete genome sequence of the Sulfodiicoccus acidiphilus strain HS-1T, the first crenarchaeon that lacks polB3, isolated from an acidic hot spring in Ohwaku-dani, Hakone, Japan.</title>
        <authorList>
            <person name="Sakai H.D."/>
            <person name="Kurosawa N."/>
        </authorList>
    </citation>
    <scope>NUCLEOTIDE SEQUENCE</scope>
    <source>
        <strain evidence="7">HS-1</strain>
    </source>
</reference>
<dbReference type="Proteomes" id="UP000276741">
    <property type="component" value="Chromosome"/>
</dbReference>
<keyword evidence="3 6" id="KW-0812">Transmembrane</keyword>
<keyword evidence="9" id="KW-1185">Reference proteome</keyword>
<feature type="transmembrane region" description="Helical" evidence="6">
    <location>
        <begin position="12"/>
        <end position="33"/>
    </location>
</feature>
<dbReference type="Proteomes" id="UP000616143">
    <property type="component" value="Unassembled WGS sequence"/>
</dbReference>
<keyword evidence="5 6" id="KW-0472">Membrane</keyword>
<feature type="transmembrane region" description="Helical" evidence="6">
    <location>
        <begin position="53"/>
        <end position="72"/>
    </location>
</feature>
<evidence type="ECO:0000313" key="8">
    <source>
        <dbReference type="EMBL" id="GGT98662.1"/>
    </source>
</evidence>
<dbReference type="Pfam" id="PF02040">
    <property type="entry name" value="ArsB"/>
    <property type="match status" value="1"/>
</dbReference>
<evidence type="ECO:0000256" key="4">
    <source>
        <dbReference type="ARBA" id="ARBA00022989"/>
    </source>
</evidence>